<accession>A0A9P7QCV7</accession>
<dbReference type="AlphaFoldDB" id="A0A9P7QCV7"/>
<reference evidence="2 3" key="1">
    <citation type="journal article" date="2020" name="bioRxiv">
        <title>Whole genome comparisons of ergot fungi reveals the divergence and evolution of species within the genus Claviceps are the result of varying mechanisms driving genome evolution and host range expansion.</title>
        <authorList>
            <person name="Wyka S.A."/>
            <person name="Mondo S.J."/>
            <person name="Liu M."/>
            <person name="Dettman J."/>
            <person name="Nalam V."/>
            <person name="Broders K.D."/>
        </authorList>
    </citation>
    <scope>NUCLEOTIDE SEQUENCE [LARGE SCALE GENOMIC DNA]</scope>
    <source>
        <strain evidence="2 3">LM576</strain>
    </source>
</reference>
<name>A0A9P7QCV7_9HYPO</name>
<keyword evidence="1" id="KW-1133">Transmembrane helix</keyword>
<protein>
    <submittedName>
        <fullName evidence="2">Uncharacterized protein</fullName>
    </submittedName>
</protein>
<keyword evidence="1" id="KW-0812">Transmembrane</keyword>
<gene>
    <name evidence="2" type="ORF">E4U13_006673</name>
</gene>
<proteinExistence type="predicted"/>
<keyword evidence="1" id="KW-0472">Membrane</keyword>
<sequence>MLKAYKNLSPKTRLYFGIGVMAWGTIGLYLSDKAEEKYGFTPSEEDKEALWKFVPKVTVVERTGKEQE</sequence>
<evidence type="ECO:0000256" key="1">
    <source>
        <dbReference type="SAM" id="Phobius"/>
    </source>
</evidence>
<evidence type="ECO:0000313" key="2">
    <source>
        <dbReference type="EMBL" id="KAG6123407.1"/>
    </source>
</evidence>
<feature type="transmembrane region" description="Helical" evidence="1">
    <location>
        <begin position="12"/>
        <end position="30"/>
    </location>
</feature>
<comment type="caution">
    <text evidence="2">The sequence shown here is derived from an EMBL/GenBank/DDBJ whole genome shotgun (WGS) entry which is preliminary data.</text>
</comment>
<keyword evidence="3" id="KW-1185">Reference proteome</keyword>
<dbReference type="Proteomes" id="UP000732380">
    <property type="component" value="Unassembled WGS sequence"/>
</dbReference>
<evidence type="ECO:0000313" key="3">
    <source>
        <dbReference type="Proteomes" id="UP000732380"/>
    </source>
</evidence>
<organism evidence="2 3">
    <name type="scientific">Claviceps humidiphila</name>
    <dbReference type="NCBI Taxonomy" id="1294629"/>
    <lineage>
        <taxon>Eukaryota</taxon>
        <taxon>Fungi</taxon>
        <taxon>Dikarya</taxon>
        <taxon>Ascomycota</taxon>
        <taxon>Pezizomycotina</taxon>
        <taxon>Sordariomycetes</taxon>
        <taxon>Hypocreomycetidae</taxon>
        <taxon>Hypocreales</taxon>
        <taxon>Clavicipitaceae</taxon>
        <taxon>Claviceps</taxon>
    </lineage>
</organism>
<dbReference type="EMBL" id="SRQM01000006">
    <property type="protein sequence ID" value="KAG6123407.1"/>
    <property type="molecule type" value="Genomic_DNA"/>
</dbReference>